<evidence type="ECO:0008006" key="3">
    <source>
        <dbReference type="Google" id="ProtNLM"/>
    </source>
</evidence>
<accession>A0A2K4ZJ47</accession>
<evidence type="ECO:0000313" key="1">
    <source>
        <dbReference type="EMBL" id="SOY30436.1"/>
    </source>
</evidence>
<sequence length="381" mass="43060">MNLSDLTRNACMLRGSLAKKGYMRWWHSFSGVQPDTGDTRTFFIEFFVINPGLGGDQPILGQHPYYKKRGMRPSYVMVKAGVFPDAEGEGGRQLHAFYPISALKTTLNPLVMQVSDGQSGHCLYSEDKLTGFVEVTRREARHRSLMTDSGSMEWDLEVRKAVSCHTGLRAGRFFQLLNALDSYWHGEGIRSFFRGSVTLDGVSYDIIPELSYGYADKHWGRNFNRPWFQFACGKLSSQRTGGALRHSVLAISGFCPRFLWFPLRGRLMMQLTYMGEDFTFSRCKWETKETGKRFIWHILAKSKSAVVKISGSSTKAEMLQLQYESPEGKKSKIPLLAGSAGVGTIQLYRKVSGARELMDTLKLDNALCFYQKETLDRPPGT</sequence>
<dbReference type="AlphaFoldDB" id="A0A2K4ZJ47"/>
<gene>
    <name evidence="1" type="ORF">AMURIS_03163</name>
</gene>
<dbReference type="Proteomes" id="UP000236311">
    <property type="component" value="Unassembled WGS sequence"/>
</dbReference>
<proteinExistence type="predicted"/>
<keyword evidence="2" id="KW-1185">Reference proteome</keyword>
<name>A0A2K4ZJ47_9FIRM</name>
<reference evidence="1 2" key="1">
    <citation type="submission" date="2018-01" db="EMBL/GenBank/DDBJ databases">
        <authorList>
            <person name="Gaut B.S."/>
            <person name="Morton B.R."/>
            <person name="Clegg M.T."/>
            <person name="Duvall M.R."/>
        </authorList>
    </citation>
    <scope>NUCLEOTIDE SEQUENCE [LARGE SCALE GENOMIC DNA]</scope>
    <source>
        <strain evidence="1">GP69</strain>
    </source>
</reference>
<evidence type="ECO:0000313" key="2">
    <source>
        <dbReference type="Proteomes" id="UP000236311"/>
    </source>
</evidence>
<dbReference type="EMBL" id="OFSM01000016">
    <property type="protein sequence ID" value="SOY30436.1"/>
    <property type="molecule type" value="Genomic_DNA"/>
</dbReference>
<protein>
    <recommendedName>
        <fullName evidence="3">Tocopherol cyclase</fullName>
    </recommendedName>
</protein>
<organism evidence="1 2">
    <name type="scientific">Acetatifactor muris</name>
    <dbReference type="NCBI Taxonomy" id="879566"/>
    <lineage>
        <taxon>Bacteria</taxon>
        <taxon>Bacillati</taxon>
        <taxon>Bacillota</taxon>
        <taxon>Clostridia</taxon>
        <taxon>Lachnospirales</taxon>
        <taxon>Lachnospiraceae</taxon>
        <taxon>Acetatifactor</taxon>
    </lineage>
</organism>